<evidence type="ECO:0000313" key="1">
    <source>
        <dbReference type="EMBL" id="KAI9398934.1"/>
    </source>
</evidence>
<accession>A0ACC0TBM7</accession>
<evidence type="ECO:0000313" key="2">
    <source>
        <dbReference type="Proteomes" id="UP000006729"/>
    </source>
</evidence>
<sequence length="112" mass="12762">MNMSFQSAQLSSYFSLLFYCAFCFWTSIYLVLILLWKMTVLLQGVSINNCIRVMSLVRKSSPNLSGRCNLSRSLDCCFKTCSCITCMVSFLSFLGKRKSRICQLTLVIKYSG</sequence>
<comment type="caution">
    <text evidence="1">The sequence shown here is derived from an EMBL/GenBank/DDBJ whole genome shotgun (WGS) entry which is preliminary data.</text>
</comment>
<protein>
    <submittedName>
        <fullName evidence="1">Uncharacterized protein</fullName>
    </submittedName>
</protein>
<keyword evidence="2" id="KW-1185">Reference proteome</keyword>
<gene>
    <name evidence="1" type="ORF">POPTR_002G023950v4</name>
</gene>
<dbReference type="Proteomes" id="UP000006729">
    <property type="component" value="Chromosome 2"/>
</dbReference>
<proteinExistence type="predicted"/>
<dbReference type="EMBL" id="CM009291">
    <property type="protein sequence ID" value="KAI9398934.1"/>
    <property type="molecule type" value="Genomic_DNA"/>
</dbReference>
<name>A0ACC0TBM7_POPTR</name>
<organism evidence="1 2">
    <name type="scientific">Populus trichocarpa</name>
    <name type="common">Western balsam poplar</name>
    <name type="synonym">Populus balsamifera subsp. trichocarpa</name>
    <dbReference type="NCBI Taxonomy" id="3694"/>
    <lineage>
        <taxon>Eukaryota</taxon>
        <taxon>Viridiplantae</taxon>
        <taxon>Streptophyta</taxon>
        <taxon>Embryophyta</taxon>
        <taxon>Tracheophyta</taxon>
        <taxon>Spermatophyta</taxon>
        <taxon>Magnoliopsida</taxon>
        <taxon>eudicotyledons</taxon>
        <taxon>Gunneridae</taxon>
        <taxon>Pentapetalae</taxon>
        <taxon>rosids</taxon>
        <taxon>fabids</taxon>
        <taxon>Malpighiales</taxon>
        <taxon>Salicaceae</taxon>
        <taxon>Saliceae</taxon>
        <taxon>Populus</taxon>
    </lineage>
</organism>
<reference evidence="1 2" key="1">
    <citation type="journal article" date="2006" name="Science">
        <title>The genome of black cottonwood, Populus trichocarpa (Torr. &amp; Gray).</title>
        <authorList>
            <person name="Tuskan G.A."/>
            <person name="Difazio S."/>
            <person name="Jansson S."/>
            <person name="Bohlmann J."/>
            <person name="Grigoriev I."/>
            <person name="Hellsten U."/>
            <person name="Putnam N."/>
            <person name="Ralph S."/>
            <person name="Rombauts S."/>
            <person name="Salamov A."/>
            <person name="Schein J."/>
            <person name="Sterck L."/>
            <person name="Aerts A."/>
            <person name="Bhalerao R.R."/>
            <person name="Bhalerao R.P."/>
            <person name="Blaudez D."/>
            <person name="Boerjan W."/>
            <person name="Brun A."/>
            <person name="Brunner A."/>
            <person name="Busov V."/>
            <person name="Campbell M."/>
            <person name="Carlson J."/>
            <person name="Chalot M."/>
            <person name="Chapman J."/>
            <person name="Chen G.L."/>
            <person name="Cooper D."/>
            <person name="Coutinho P.M."/>
            <person name="Couturier J."/>
            <person name="Covert S."/>
            <person name="Cronk Q."/>
            <person name="Cunningham R."/>
            <person name="Davis J."/>
            <person name="Degroeve S."/>
            <person name="Dejardin A."/>
            <person name="Depamphilis C."/>
            <person name="Detter J."/>
            <person name="Dirks B."/>
            <person name="Dubchak I."/>
            <person name="Duplessis S."/>
            <person name="Ehlting J."/>
            <person name="Ellis B."/>
            <person name="Gendler K."/>
            <person name="Goodstein D."/>
            <person name="Gribskov M."/>
            <person name="Grimwood J."/>
            <person name="Groover A."/>
            <person name="Gunter L."/>
            <person name="Hamberger B."/>
            <person name="Heinze B."/>
            <person name="Helariutta Y."/>
            <person name="Henrissat B."/>
            <person name="Holligan D."/>
            <person name="Holt R."/>
            <person name="Huang W."/>
            <person name="Islam-Faridi N."/>
            <person name="Jones S."/>
            <person name="Jones-Rhoades M."/>
            <person name="Jorgensen R."/>
            <person name="Joshi C."/>
            <person name="Kangasjarvi J."/>
            <person name="Karlsson J."/>
            <person name="Kelleher C."/>
            <person name="Kirkpatrick R."/>
            <person name="Kirst M."/>
            <person name="Kohler A."/>
            <person name="Kalluri U."/>
            <person name="Larimer F."/>
            <person name="Leebens-Mack J."/>
            <person name="Leple J.C."/>
            <person name="Locascio P."/>
            <person name="Lou Y."/>
            <person name="Lucas S."/>
            <person name="Martin F."/>
            <person name="Montanini B."/>
            <person name="Napoli C."/>
            <person name="Nelson D.R."/>
            <person name="Nelson C."/>
            <person name="Nieminen K."/>
            <person name="Nilsson O."/>
            <person name="Pereda V."/>
            <person name="Peter G."/>
            <person name="Philippe R."/>
            <person name="Pilate G."/>
            <person name="Poliakov A."/>
            <person name="Razumovskaya J."/>
            <person name="Richardson P."/>
            <person name="Rinaldi C."/>
            <person name="Ritland K."/>
            <person name="Rouze P."/>
            <person name="Ryaboy D."/>
            <person name="Schmutz J."/>
            <person name="Schrader J."/>
            <person name="Segerman B."/>
            <person name="Shin H."/>
            <person name="Siddiqui A."/>
            <person name="Sterky F."/>
            <person name="Terry A."/>
            <person name="Tsai C.J."/>
            <person name="Uberbacher E."/>
            <person name="Unneberg P."/>
            <person name="Vahala J."/>
            <person name="Wall K."/>
            <person name="Wessler S."/>
            <person name="Yang G."/>
            <person name="Yin T."/>
            <person name="Douglas C."/>
            <person name="Marra M."/>
            <person name="Sandberg G."/>
            <person name="Van de Peer Y."/>
            <person name="Rokhsar D."/>
        </authorList>
    </citation>
    <scope>NUCLEOTIDE SEQUENCE [LARGE SCALE GENOMIC DNA]</scope>
    <source>
        <strain evidence="2">cv. Nisqually</strain>
    </source>
</reference>